<gene>
    <name evidence="2" type="ORF">MVEN_00041700</name>
</gene>
<reference evidence="2" key="1">
    <citation type="submission" date="2020-05" db="EMBL/GenBank/DDBJ databases">
        <title>Mycena genomes resolve the evolution of fungal bioluminescence.</title>
        <authorList>
            <person name="Tsai I.J."/>
        </authorList>
    </citation>
    <scope>NUCLEOTIDE SEQUENCE</scope>
    <source>
        <strain evidence="2">CCC161011</strain>
    </source>
</reference>
<sequence>MSHSTSGHSSTTASVSTASLTHRGPYNCDRDPISVPGAKYSPLLTLLSFRPSLEVGIDLGHALDALRGITNFTSIFRALLTRPFHSCFAGTDAHFSSFHPLLIPLTCDPI</sequence>
<evidence type="ECO:0000256" key="1">
    <source>
        <dbReference type="SAM" id="MobiDB-lite"/>
    </source>
</evidence>
<dbReference type="Proteomes" id="UP000620124">
    <property type="component" value="Unassembled WGS sequence"/>
</dbReference>
<name>A0A8H6Z6H5_9AGAR</name>
<evidence type="ECO:0000313" key="3">
    <source>
        <dbReference type="Proteomes" id="UP000620124"/>
    </source>
</evidence>
<feature type="region of interest" description="Disordered" evidence="1">
    <location>
        <begin position="1"/>
        <end position="27"/>
    </location>
</feature>
<protein>
    <submittedName>
        <fullName evidence="2">Uncharacterized protein</fullName>
    </submittedName>
</protein>
<dbReference type="OrthoDB" id="10438893at2759"/>
<proteinExistence type="predicted"/>
<dbReference type="AlphaFoldDB" id="A0A8H6Z6H5"/>
<keyword evidence="3" id="KW-1185">Reference proteome</keyword>
<organism evidence="2 3">
    <name type="scientific">Mycena venus</name>
    <dbReference type="NCBI Taxonomy" id="2733690"/>
    <lineage>
        <taxon>Eukaryota</taxon>
        <taxon>Fungi</taxon>
        <taxon>Dikarya</taxon>
        <taxon>Basidiomycota</taxon>
        <taxon>Agaricomycotina</taxon>
        <taxon>Agaricomycetes</taxon>
        <taxon>Agaricomycetidae</taxon>
        <taxon>Agaricales</taxon>
        <taxon>Marasmiineae</taxon>
        <taxon>Mycenaceae</taxon>
        <taxon>Mycena</taxon>
    </lineage>
</organism>
<evidence type="ECO:0000313" key="2">
    <source>
        <dbReference type="EMBL" id="KAF7371849.1"/>
    </source>
</evidence>
<comment type="caution">
    <text evidence="2">The sequence shown here is derived from an EMBL/GenBank/DDBJ whole genome shotgun (WGS) entry which is preliminary data.</text>
</comment>
<feature type="compositionally biased region" description="Low complexity" evidence="1">
    <location>
        <begin position="1"/>
        <end position="22"/>
    </location>
</feature>
<dbReference type="EMBL" id="JACAZI010000001">
    <property type="protein sequence ID" value="KAF7371849.1"/>
    <property type="molecule type" value="Genomic_DNA"/>
</dbReference>
<accession>A0A8H6Z6H5</accession>